<organism evidence="1 2">
    <name type="scientific">Ambispora gerdemannii</name>
    <dbReference type="NCBI Taxonomy" id="144530"/>
    <lineage>
        <taxon>Eukaryota</taxon>
        <taxon>Fungi</taxon>
        <taxon>Fungi incertae sedis</taxon>
        <taxon>Mucoromycota</taxon>
        <taxon>Glomeromycotina</taxon>
        <taxon>Glomeromycetes</taxon>
        <taxon>Archaeosporales</taxon>
        <taxon>Ambisporaceae</taxon>
        <taxon>Ambispora</taxon>
    </lineage>
</organism>
<gene>
    <name evidence="1" type="ORF">AGERDE_LOCUS5213</name>
</gene>
<evidence type="ECO:0000313" key="1">
    <source>
        <dbReference type="EMBL" id="CAG8520509.1"/>
    </source>
</evidence>
<comment type="caution">
    <text evidence="1">The sequence shown here is derived from an EMBL/GenBank/DDBJ whole genome shotgun (WGS) entry which is preliminary data.</text>
</comment>
<dbReference type="Proteomes" id="UP000789831">
    <property type="component" value="Unassembled WGS sequence"/>
</dbReference>
<proteinExistence type="predicted"/>
<protein>
    <submittedName>
        <fullName evidence="1">5637_t:CDS:1</fullName>
    </submittedName>
</protein>
<accession>A0A9N9A647</accession>
<sequence>MNNLSTTKVWFGLLLVSIIALFFTPISALLDRETVFEITPRLLKRNNANGADDQVSRCKCVFAAATFGTGNRDPLKPHGTINFFQNPCGQTSLQGEFSSGFQDTTAKYEFKVLDAEGNVLQDLTKLIKLDFFNNGAVLPFKATTRKIKTPPYGPIVVGSGGSRGGFSTAPKVLNNRLFLFKNSNIYGESSIARNGNIGRP</sequence>
<dbReference type="AlphaFoldDB" id="A0A9N9A647"/>
<reference evidence="1" key="1">
    <citation type="submission" date="2021-06" db="EMBL/GenBank/DDBJ databases">
        <authorList>
            <person name="Kallberg Y."/>
            <person name="Tangrot J."/>
            <person name="Rosling A."/>
        </authorList>
    </citation>
    <scope>NUCLEOTIDE SEQUENCE</scope>
    <source>
        <strain evidence="1">MT106</strain>
    </source>
</reference>
<keyword evidence="2" id="KW-1185">Reference proteome</keyword>
<name>A0A9N9A647_9GLOM</name>
<dbReference type="EMBL" id="CAJVPL010000677">
    <property type="protein sequence ID" value="CAG8520509.1"/>
    <property type="molecule type" value="Genomic_DNA"/>
</dbReference>
<evidence type="ECO:0000313" key="2">
    <source>
        <dbReference type="Proteomes" id="UP000789831"/>
    </source>
</evidence>
<dbReference type="OrthoDB" id="2305685at2759"/>